<dbReference type="EMBL" id="RQPJ01000008">
    <property type="protein sequence ID" value="RTE52992.1"/>
    <property type="molecule type" value="Genomic_DNA"/>
</dbReference>
<protein>
    <submittedName>
        <fullName evidence="1">Uncharacterized protein</fullName>
    </submittedName>
</protein>
<gene>
    <name evidence="1" type="ORF">EHW67_12455</name>
</gene>
<proteinExistence type="predicted"/>
<accession>A0A3S0D4Q3</accession>
<dbReference type="RefSeq" id="WP_126162725.1">
    <property type="nucleotide sequence ID" value="NZ_RQPJ01000008.1"/>
</dbReference>
<dbReference type="InterPro" id="IPR046111">
    <property type="entry name" value="DUF6048"/>
</dbReference>
<keyword evidence="2" id="KW-1185">Reference proteome</keyword>
<reference evidence="1 2" key="1">
    <citation type="submission" date="2018-11" db="EMBL/GenBank/DDBJ databases">
        <title>Arenibacter aquaticus sp.nov., a marine bacterium isolated from surface seawater in the South China Sea.</title>
        <authorList>
            <person name="Guo J."/>
            <person name="Sun J."/>
        </authorList>
    </citation>
    <scope>NUCLEOTIDE SEQUENCE [LARGE SCALE GENOMIC DNA]</scope>
    <source>
        <strain evidence="1 2">GUO666</strain>
    </source>
</reference>
<name>A0A3S0D4Q3_9FLAO</name>
<sequence>MLKYFISSFMCFGFLLGLSQTKPIDLQPKDTVAHTDPYGIRFGIDLSKPLLSFINDDYTGLELVGDYRLTNRLYIAAELGNEKNTKQEDLYNFTTSGSYLKLGVDYNTYGNWYGMNNSIHVGGRYAYSSFSQTMNNYQIYDTNRYWTDPDYQINPDANAVNGFASGSDIAQEFSGLSASWLEAVVGVKAELFANIYLGASVRIGFLVSNKESDDFPNLWIPGFNKVTDGSNFGVGYNYSITYFLPLYKKAKKLEDKKEEKKEEELGAE</sequence>
<comment type="caution">
    <text evidence="1">The sequence shown here is derived from an EMBL/GenBank/DDBJ whole genome shotgun (WGS) entry which is preliminary data.</text>
</comment>
<dbReference type="Proteomes" id="UP000267585">
    <property type="component" value="Unassembled WGS sequence"/>
</dbReference>
<dbReference type="Pfam" id="PF19515">
    <property type="entry name" value="DUF6048"/>
    <property type="match status" value="1"/>
</dbReference>
<dbReference type="AlphaFoldDB" id="A0A3S0D4Q3"/>
<evidence type="ECO:0000313" key="2">
    <source>
        <dbReference type="Proteomes" id="UP000267585"/>
    </source>
</evidence>
<organism evidence="1 2">
    <name type="scientific">Arenibacter aquaticus</name>
    <dbReference type="NCBI Taxonomy" id="2489054"/>
    <lineage>
        <taxon>Bacteria</taxon>
        <taxon>Pseudomonadati</taxon>
        <taxon>Bacteroidota</taxon>
        <taxon>Flavobacteriia</taxon>
        <taxon>Flavobacteriales</taxon>
        <taxon>Flavobacteriaceae</taxon>
        <taxon>Arenibacter</taxon>
    </lineage>
</organism>
<evidence type="ECO:0000313" key="1">
    <source>
        <dbReference type="EMBL" id="RTE52992.1"/>
    </source>
</evidence>
<dbReference type="OrthoDB" id="1199048at2"/>